<dbReference type="Proteomes" id="UP001445335">
    <property type="component" value="Unassembled WGS sequence"/>
</dbReference>
<evidence type="ECO:0000313" key="2">
    <source>
        <dbReference type="EMBL" id="KAK9845704.1"/>
    </source>
</evidence>
<proteinExistence type="predicted"/>
<reference evidence="2 3" key="1">
    <citation type="journal article" date="2024" name="Nat. Commun.">
        <title>Phylogenomics reveals the evolutionary origins of lichenization in chlorophyte algae.</title>
        <authorList>
            <person name="Puginier C."/>
            <person name="Libourel C."/>
            <person name="Otte J."/>
            <person name="Skaloud P."/>
            <person name="Haon M."/>
            <person name="Grisel S."/>
            <person name="Petersen M."/>
            <person name="Berrin J.G."/>
            <person name="Delaux P.M."/>
            <person name="Dal Grande F."/>
            <person name="Keller J."/>
        </authorList>
    </citation>
    <scope>NUCLEOTIDE SEQUENCE [LARGE SCALE GENOMIC DNA]</scope>
    <source>
        <strain evidence="2 3">SAG 245.80</strain>
    </source>
</reference>
<dbReference type="AlphaFoldDB" id="A0AAW1SH74"/>
<dbReference type="PANTHER" id="PTHR33344:SF1">
    <property type="entry name" value="OS06G0214100 PROTEIN"/>
    <property type="match status" value="1"/>
</dbReference>
<dbReference type="EMBL" id="JALJOU010000002">
    <property type="protein sequence ID" value="KAK9845704.1"/>
    <property type="molecule type" value="Genomic_DNA"/>
</dbReference>
<keyword evidence="1" id="KW-0812">Transmembrane</keyword>
<keyword evidence="1" id="KW-1133">Transmembrane helix</keyword>
<evidence type="ECO:0000313" key="3">
    <source>
        <dbReference type="Proteomes" id="UP001445335"/>
    </source>
</evidence>
<comment type="caution">
    <text evidence="2">The sequence shown here is derived from an EMBL/GenBank/DDBJ whole genome shotgun (WGS) entry which is preliminary data.</text>
</comment>
<keyword evidence="1" id="KW-0472">Membrane</keyword>
<evidence type="ECO:0000256" key="1">
    <source>
        <dbReference type="SAM" id="Phobius"/>
    </source>
</evidence>
<keyword evidence="3" id="KW-1185">Reference proteome</keyword>
<dbReference type="PANTHER" id="PTHR33344">
    <property type="entry name" value="OS02G0761600 PROTEIN"/>
    <property type="match status" value="1"/>
</dbReference>
<sequence length="259" mass="28092">MANPAAGMLRHARGAFLLSIVLFAVIVYHHSIIQSGYSERMSAARSEEQPHWQAAARWEWVLAPAEGGATAACEALSARVCGSPAMDGYAHVNASCLRSSPAARWWRNAAASGRLAEKAFLEAHVEQRADYDGVAVKWGLGHKAASAQACAQACLDHVPAPALTDSAQGVQDLPCNAFSWCGDASGCFEPDIHRHEYRDCWLKFAEAPLEPEVNMRGELPPDFRARHPRAPVTVQWASGVLLPAPLQPGNGTWSPRYSW</sequence>
<gene>
    <name evidence="2" type="ORF">WJX81_000103</name>
</gene>
<evidence type="ECO:0008006" key="4">
    <source>
        <dbReference type="Google" id="ProtNLM"/>
    </source>
</evidence>
<organism evidence="2 3">
    <name type="scientific">Elliptochloris bilobata</name>
    <dbReference type="NCBI Taxonomy" id="381761"/>
    <lineage>
        <taxon>Eukaryota</taxon>
        <taxon>Viridiplantae</taxon>
        <taxon>Chlorophyta</taxon>
        <taxon>core chlorophytes</taxon>
        <taxon>Trebouxiophyceae</taxon>
        <taxon>Trebouxiophyceae incertae sedis</taxon>
        <taxon>Elliptochloris clade</taxon>
        <taxon>Elliptochloris</taxon>
    </lineage>
</organism>
<feature type="transmembrane region" description="Helical" evidence="1">
    <location>
        <begin position="12"/>
        <end position="31"/>
    </location>
</feature>
<name>A0AAW1SH74_9CHLO</name>
<protein>
    <recommendedName>
        <fullName evidence="4">Apple domain-containing protein</fullName>
    </recommendedName>
</protein>
<accession>A0AAW1SH74</accession>